<gene>
    <name evidence="2" type="ORF">ACFQ3W_24345</name>
</gene>
<dbReference type="RefSeq" id="WP_379321828.1">
    <property type="nucleotide sequence ID" value="NZ_JBHTLM010000030.1"/>
</dbReference>
<evidence type="ECO:0000313" key="3">
    <source>
        <dbReference type="Proteomes" id="UP001597262"/>
    </source>
</evidence>
<evidence type="ECO:0008006" key="4">
    <source>
        <dbReference type="Google" id="ProtNLM"/>
    </source>
</evidence>
<evidence type="ECO:0000256" key="1">
    <source>
        <dbReference type="ARBA" id="ARBA00022679"/>
    </source>
</evidence>
<organism evidence="2 3">
    <name type="scientific">Paenibacillus puldeungensis</name>
    <dbReference type="NCBI Taxonomy" id="696536"/>
    <lineage>
        <taxon>Bacteria</taxon>
        <taxon>Bacillati</taxon>
        <taxon>Bacillota</taxon>
        <taxon>Bacilli</taxon>
        <taxon>Bacillales</taxon>
        <taxon>Paenibacillaceae</taxon>
        <taxon>Paenibacillus</taxon>
    </lineage>
</organism>
<keyword evidence="3" id="KW-1185">Reference proteome</keyword>
<evidence type="ECO:0000313" key="2">
    <source>
        <dbReference type="EMBL" id="MFD1179404.1"/>
    </source>
</evidence>
<dbReference type="PANTHER" id="PTHR46401">
    <property type="entry name" value="GLYCOSYLTRANSFERASE WBBK-RELATED"/>
    <property type="match status" value="1"/>
</dbReference>
<reference evidence="3" key="1">
    <citation type="journal article" date="2019" name="Int. J. Syst. Evol. Microbiol.">
        <title>The Global Catalogue of Microorganisms (GCM) 10K type strain sequencing project: providing services to taxonomists for standard genome sequencing and annotation.</title>
        <authorList>
            <consortium name="The Broad Institute Genomics Platform"/>
            <consortium name="The Broad Institute Genome Sequencing Center for Infectious Disease"/>
            <person name="Wu L."/>
            <person name="Ma J."/>
        </authorList>
    </citation>
    <scope>NUCLEOTIDE SEQUENCE [LARGE SCALE GENOMIC DNA]</scope>
    <source>
        <strain evidence="3">CCUG 59189</strain>
    </source>
</reference>
<dbReference type="EMBL" id="JBHTLM010000030">
    <property type="protein sequence ID" value="MFD1179404.1"/>
    <property type="molecule type" value="Genomic_DNA"/>
</dbReference>
<protein>
    <recommendedName>
        <fullName evidence="4">Glycosyltransferase</fullName>
    </recommendedName>
</protein>
<dbReference type="Proteomes" id="UP001597262">
    <property type="component" value="Unassembled WGS sequence"/>
</dbReference>
<accession>A0ABW3S3N4</accession>
<dbReference type="SUPFAM" id="SSF53756">
    <property type="entry name" value="UDP-Glycosyltransferase/glycogen phosphorylase"/>
    <property type="match status" value="1"/>
</dbReference>
<dbReference type="PANTHER" id="PTHR46401:SF2">
    <property type="entry name" value="GLYCOSYLTRANSFERASE WBBK-RELATED"/>
    <property type="match status" value="1"/>
</dbReference>
<comment type="caution">
    <text evidence="2">The sequence shown here is derived from an EMBL/GenBank/DDBJ whole genome shotgun (WGS) entry which is preliminary data.</text>
</comment>
<name>A0ABW3S3N4_9BACL</name>
<sequence>MKEKRILWLFNNGIISELELPLIRDLGFEIFTPKVVLKEILQANGSVTYEYDKTLTIPEDELRLLNSYNFYSDSNMPLKIKKIINKYFSTALTYPDNSFCTFKTLLRNFEGNIFFRTFGVGLSSTASYSKLIKYNFSNNDLNKLQQIKKRLWFSECYSNLSGIEENIFKDKAVYMPFGIPIESYEIKNQWTGYQSKLLFFCKEINCNLESKEIYNNFTQDFKGFDYVIAGNQPVPIDDERVVGYIEREEIFGLYKECRVMYYHSSDPRYLPYNPIEAMIAGMPVVYLEGGLLNILGGNRQSGCCKDVKEAKKKIKKILEGDADLIEKIQQDQKEILYKFSYEYVFETWRRNFIPILENTPITQNTDKKIAVFLPEKTARFHLSDYNNFMLTLNKAVKSINGKNSVFLNVLSSRYSIENDFSDLISNSISVREYSFEDTPYLNIQDTLELMFEKEPELKIDYLLPVDHAKNFVEADYWLFLDDQLDNVIPPLKPYGIYIENIGDKYYQLISTPRLYNIRNAAFILTLSNQSKKDIVNFYGVSEANVYVVPFVFKEPKLVTDLPIKSEYTLLEIDLNQKDIVRNILKNISDFYRLYRSNLKIKVICNNYEEDSIFLDQINDYLQKDEFIKTKVSLHVNINENEYNALYAFANKVVFTYNIKNIYYKLSRAAYFSKKIVVNDFPFYQEFERQINYEFYYQNFFNSQNQLVEELAKNDSELEIKHNYKKDDEIDVVSKISKVLENFL</sequence>
<keyword evidence="1" id="KW-0808">Transferase</keyword>
<proteinExistence type="predicted"/>
<dbReference type="Gene3D" id="3.40.50.2000">
    <property type="entry name" value="Glycogen Phosphorylase B"/>
    <property type="match status" value="1"/>
</dbReference>